<sequence>MAGIVGLAGQPRSGKSYSSIELFVSPCLKEGRHIVTNLPLKMDVILQDFPDARVTFIDDLVKHDWDSVGNGVMLIIDEVWRLWPQGQKMTAIPYSQLALLKEHGHRSDDTGRSMDIVLITQDMADLCAPVRALIETTIITAKHLDLGREDSFIRYTCRKAASLGKDNTPPKNQLVSSENGRYSESVYRYYKTHMHSQGNAAPNEKRVVSSSFFNSWKFKAGLAVMALCLVGMVWGVSATQEKVQKMNDKAKPAKAATTVSATQIQGAVVPVNVPSVPAKPAYSTEWRIAGKITGVAGKYLGKVPMVILMTQSGNTRLISAKKCKREDYEDYCEIEGEIVTRFTGHKGGYIKDDSLPAQVASN</sequence>
<dbReference type="OrthoDB" id="8479507at2"/>
<name>G3IYT3_METTV</name>
<evidence type="ECO:0000259" key="1">
    <source>
        <dbReference type="Pfam" id="PF05707"/>
    </source>
</evidence>
<accession>G3IYT3</accession>
<proteinExistence type="predicted"/>
<dbReference type="RefSeq" id="WP_006893742.1">
    <property type="nucleotide sequence ID" value="NZ_JH109153.1"/>
</dbReference>
<evidence type="ECO:0000313" key="3">
    <source>
        <dbReference type="Proteomes" id="UP000004664"/>
    </source>
</evidence>
<dbReference type="Pfam" id="PF05707">
    <property type="entry name" value="Zot"/>
    <property type="match status" value="1"/>
</dbReference>
<dbReference type="Proteomes" id="UP000004664">
    <property type="component" value="Unassembled WGS sequence"/>
</dbReference>
<dbReference type="Gene3D" id="3.40.50.300">
    <property type="entry name" value="P-loop containing nucleotide triphosphate hydrolases"/>
    <property type="match status" value="1"/>
</dbReference>
<reference evidence="2 3" key="1">
    <citation type="submission" date="2011-06" db="EMBL/GenBank/DDBJ databases">
        <title>Genomic sequence of Methylobacter tundripaludum SV96.</title>
        <authorList>
            <consortium name="US DOE Joint Genome Institute"/>
            <person name="Lucas S."/>
            <person name="Han J."/>
            <person name="Lapidus A."/>
            <person name="Cheng J.-F."/>
            <person name="Goodwin L."/>
            <person name="Pitluck S."/>
            <person name="Held B."/>
            <person name="Detter J.C."/>
            <person name="Han C."/>
            <person name="Tapia R."/>
            <person name="Land M."/>
            <person name="Hauser L."/>
            <person name="Kyrpides N."/>
            <person name="Ivanova N."/>
            <person name="Ovchinnikova G."/>
            <person name="Pagani I."/>
            <person name="Klotz M.G."/>
            <person name="Dispirito A.A."/>
            <person name="Murrell J.C."/>
            <person name="Dunfield P."/>
            <person name="Kalyuzhnaya M.G."/>
            <person name="Svenning M."/>
            <person name="Trotsenko Y.A."/>
            <person name="Stein L.Y."/>
            <person name="Woyke T."/>
        </authorList>
    </citation>
    <scope>NUCLEOTIDE SEQUENCE [LARGE SCALE GENOMIC DNA]</scope>
    <source>
        <strain evidence="3">ATCC BAA-1195 / DSM 17260 / SV96</strain>
    </source>
</reference>
<dbReference type="STRING" id="697282.Mettu_4399"/>
<gene>
    <name evidence="2" type="ORF">Mettu_4399</name>
</gene>
<keyword evidence="3" id="KW-1185">Reference proteome</keyword>
<dbReference type="eggNOG" id="COG4128">
    <property type="taxonomic scope" value="Bacteria"/>
</dbReference>
<dbReference type="AlphaFoldDB" id="G3IYT3"/>
<organism evidence="2 3">
    <name type="scientific">Methylobacter tundripaludum (strain ATCC BAA-1195 / DSM 17260 / SV96)</name>
    <dbReference type="NCBI Taxonomy" id="697282"/>
    <lineage>
        <taxon>Bacteria</taxon>
        <taxon>Pseudomonadati</taxon>
        <taxon>Pseudomonadota</taxon>
        <taxon>Gammaproteobacteria</taxon>
        <taxon>Methylococcales</taxon>
        <taxon>Methylococcaceae</taxon>
        <taxon>Methylobacter</taxon>
    </lineage>
</organism>
<dbReference type="EMBL" id="JH109153">
    <property type="protein sequence ID" value="EGW21234.1"/>
    <property type="molecule type" value="Genomic_DNA"/>
</dbReference>
<protein>
    <submittedName>
        <fullName evidence="2">Zonular occludens toxin</fullName>
    </submittedName>
</protein>
<dbReference type="HOGENOM" id="CLU_628313_0_0_6"/>
<dbReference type="InterPro" id="IPR027417">
    <property type="entry name" value="P-loop_NTPase"/>
</dbReference>
<evidence type="ECO:0000313" key="2">
    <source>
        <dbReference type="EMBL" id="EGW21234.1"/>
    </source>
</evidence>
<feature type="domain" description="Zona occludens toxin N-terminal" evidence="1">
    <location>
        <begin position="8"/>
        <end position="193"/>
    </location>
</feature>
<dbReference type="InterPro" id="IPR008900">
    <property type="entry name" value="Zot_N"/>
</dbReference>